<evidence type="ECO:0000313" key="1">
    <source>
        <dbReference type="EMBL" id="EFY07057.1"/>
    </source>
</evidence>
<sequence>MTLLLFLFKKICAILTKLRQKRSNLPPEKHRYTDFLQKIEQSVLFLKV</sequence>
<reference evidence="1 2" key="1">
    <citation type="submission" date="2011-01" db="EMBL/GenBank/DDBJ databases">
        <authorList>
            <person name="Weinstock G."/>
            <person name="Sodergren E."/>
            <person name="Clifton S."/>
            <person name="Fulton L."/>
            <person name="Fulton B."/>
            <person name="Courtney L."/>
            <person name="Fronick C."/>
            <person name="Harrison M."/>
            <person name="Strong C."/>
            <person name="Farmer C."/>
            <person name="Delahaunty K."/>
            <person name="Markovic C."/>
            <person name="Hall O."/>
            <person name="Minx P."/>
            <person name="Tomlinson C."/>
            <person name="Mitreva M."/>
            <person name="Hou S."/>
            <person name="Chen J."/>
            <person name="Wollam A."/>
            <person name="Pepin K.H."/>
            <person name="Johnson M."/>
            <person name="Bhonagiri V."/>
            <person name="Zhang X."/>
            <person name="Suruliraj S."/>
            <person name="Warren W."/>
            <person name="Chinwalla A."/>
            <person name="Mardis E.R."/>
            <person name="Wilson R.K."/>
        </authorList>
    </citation>
    <scope>NUCLEOTIDE SEQUENCE [LARGE SCALE GENOMIC DNA]</scope>
    <source>
        <strain evidence="2">DSM 22608 / JCM 16073 / KCTC 15190 / YIT 12066</strain>
    </source>
</reference>
<keyword evidence="2" id="KW-1185">Reference proteome</keyword>
<dbReference type="HOGENOM" id="CLU_3158575_0_0_6"/>
<accession>E8LK61</accession>
<proteinExistence type="predicted"/>
<evidence type="ECO:0000313" key="2">
    <source>
        <dbReference type="Proteomes" id="UP000018458"/>
    </source>
</evidence>
<gene>
    <name evidence="1" type="ORF">HMPREF9444_01097</name>
</gene>
<dbReference type="EMBL" id="AEVO01000052">
    <property type="protein sequence ID" value="EFY07057.1"/>
    <property type="molecule type" value="Genomic_DNA"/>
</dbReference>
<protein>
    <submittedName>
        <fullName evidence="1">Uncharacterized protein</fullName>
    </submittedName>
</protein>
<dbReference type="AlphaFoldDB" id="E8LK61"/>
<name>E8LK61_SUCHY</name>
<organism evidence="1 2">
    <name type="scientific">Succinatimonas hippei (strain DSM 22608 / JCM 16073 / KCTC 15190 / YIT 12066)</name>
    <dbReference type="NCBI Taxonomy" id="762983"/>
    <lineage>
        <taxon>Bacteria</taxon>
        <taxon>Pseudomonadati</taxon>
        <taxon>Pseudomonadota</taxon>
        <taxon>Gammaproteobacteria</taxon>
        <taxon>Aeromonadales</taxon>
        <taxon>Succinivibrionaceae</taxon>
        <taxon>Succinatimonas</taxon>
    </lineage>
</organism>
<dbReference type="Proteomes" id="UP000018458">
    <property type="component" value="Unassembled WGS sequence"/>
</dbReference>
<comment type="caution">
    <text evidence="1">The sequence shown here is derived from an EMBL/GenBank/DDBJ whole genome shotgun (WGS) entry which is preliminary data.</text>
</comment>